<protein>
    <submittedName>
        <fullName evidence="1">Glycosyl transferase group 1</fullName>
    </submittedName>
</protein>
<accession>A0A1Y5Q340</accession>
<evidence type="ECO:0000313" key="1">
    <source>
        <dbReference type="EMBL" id="SBV36633.1"/>
    </source>
</evidence>
<reference evidence="1" key="1">
    <citation type="submission" date="2016-03" db="EMBL/GenBank/DDBJ databases">
        <authorList>
            <person name="Ploux O."/>
        </authorList>
    </citation>
    <scope>NUCLEOTIDE SEQUENCE</scope>
    <source>
        <strain evidence="1">UC10</strain>
    </source>
</reference>
<dbReference type="PANTHER" id="PTHR12526">
    <property type="entry name" value="GLYCOSYLTRANSFERASE"/>
    <property type="match status" value="1"/>
</dbReference>
<proteinExistence type="predicted"/>
<dbReference type="Pfam" id="PF13692">
    <property type="entry name" value="Glyco_trans_1_4"/>
    <property type="match status" value="1"/>
</dbReference>
<dbReference type="EMBL" id="FLTS01000001">
    <property type="protein sequence ID" value="SBV36633.1"/>
    <property type="molecule type" value="Genomic_DNA"/>
</dbReference>
<organism evidence="1">
    <name type="scientific">uncultured Stenotrophomonas sp</name>
    <dbReference type="NCBI Taxonomy" id="165438"/>
    <lineage>
        <taxon>Bacteria</taxon>
        <taxon>Pseudomonadati</taxon>
        <taxon>Pseudomonadota</taxon>
        <taxon>Gammaproteobacteria</taxon>
        <taxon>Lysobacterales</taxon>
        <taxon>Lysobacteraceae</taxon>
        <taxon>Stenotrophomonas</taxon>
        <taxon>environmental samples</taxon>
    </lineage>
</organism>
<dbReference type="Gene3D" id="3.40.50.2000">
    <property type="entry name" value="Glycogen Phosphorylase B"/>
    <property type="match status" value="2"/>
</dbReference>
<sequence>MSLPTLVLVTSSFPIAADGSEAAGSFVADLARELARHVHVRVVAPGQQSTREHWAERVEIHRFVAPSRPLSTLRLWHPGDLGCIARVLRAGQQATDQAAAGAQHIVALWGLPCGEWARRAAGRQGIGYSVWMLGSDVWSLGRIPLLRGALRRVIQQARHAYADGYQLAADAEKIGHTPVAFLPSTRRIDLSDPAPPRDQPPYRLLFLGRWHHNKGVDLLLDALAMLAEEDWQKIEQIRIEGGGPLHALVHQRVLALQQQGRPVIAGRFLSKPEAEAAIVHTDCLLIPSRTESIPVVFSDAMKLGRPVVSMPVGDLPQLVGTGVGILARQVSSQAFASAISTLLQRSAQSFPLAAMCERFDLGRTAQALATPHLPCPHD</sequence>
<dbReference type="SUPFAM" id="SSF53756">
    <property type="entry name" value="UDP-Glycosyltransferase/glycogen phosphorylase"/>
    <property type="match status" value="1"/>
</dbReference>
<dbReference type="GO" id="GO:0016740">
    <property type="term" value="F:transferase activity"/>
    <property type="evidence" value="ECO:0007669"/>
    <property type="project" value="UniProtKB-KW"/>
</dbReference>
<dbReference type="PANTHER" id="PTHR12526:SF637">
    <property type="entry name" value="GLYCOSYLTRANSFERASE EPSF-RELATED"/>
    <property type="match status" value="1"/>
</dbReference>
<name>A0A1Y5Q340_9GAMM</name>
<gene>
    <name evidence="1" type="ORF">STPYR_11563</name>
</gene>
<keyword evidence="1" id="KW-0808">Transferase</keyword>
<dbReference type="AlphaFoldDB" id="A0A1Y5Q340"/>